<evidence type="ECO:0000313" key="2">
    <source>
        <dbReference type="EMBL" id="TKS82364.1"/>
    </source>
</evidence>
<protein>
    <submittedName>
        <fullName evidence="2">Uncharacterized protein</fullName>
    </submittedName>
</protein>
<evidence type="ECO:0000256" key="1">
    <source>
        <dbReference type="SAM" id="MobiDB-lite"/>
    </source>
</evidence>
<dbReference type="EMBL" id="CM014091">
    <property type="protein sequence ID" value="TKS82364.1"/>
    <property type="molecule type" value="Genomic_DNA"/>
</dbReference>
<reference evidence="2 3" key="1">
    <citation type="submission" date="2019-01" db="EMBL/GenBank/DDBJ databases">
        <title>Genome Assembly of Collichthys lucidus.</title>
        <authorList>
            <person name="Cai M."/>
            <person name="Xiao S."/>
        </authorList>
    </citation>
    <scope>NUCLEOTIDE SEQUENCE [LARGE SCALE GENOMIC DNA]</scope>
    <source>
        <strain evidence="2">JT15FE1705JMU</strain>
        <tissue evidence="2">Muscle</tissue>
    </source>
</reference>
<evidence type="ECO:0000313" key="3">
    <source>
        <dbReference type="Proteomes" id="UP000298787"/>
    </source>
</evidence>
<dbReference type="AlphaFoldDB" id="A0A4U5V3H1"/>
<proteinExistence type="predicted"/>
<dbReference type="Proteomes" id="UP000298787">
    <property type="component" value="Chromosome 14"/>
</dbReference>
<keyword evidence="3" id="KW-1185">Reference proteome</keyword>
<name>A0A4U5V3H1_COLLU</name>
<sequence length="68" mass="7307">MRSSVYFLMAHSANMLQRGGEGEAAEAPAVTVISGPHSRRSESAEANPEVSDFIRSRPAGGDITRFDK</sequence>
<feature type="region of interest" description="Disordered" evidence="1">
    <location>
        <begin position="34"/>
        <end position="68"/>
    </location>
</feature>
<gene>
    <name evidence="2" type="ORF">D9C73_016473</name>
</gene>
<organism evidence="2 3">
    <name type="scientific">Collichthys lucidus</name>
    <name type="common">Big head croaker</name>
    <name type="synonym">Sciaena lucida</name>
    <dbReference type="NCBI Taxonomy" id="240159"/>
    <lineage>
        <taxon>Eukaryota</taxon>
        <taxon>Metazoa</taxon>
        <taxon>Chordata</taxon>
        <taxon>Craniata</taxon>
        <taxon>Vertebrata</taxon>
        <taxon>Euteleostomi</taxon>
        <taxon>Actinopterygii</taxon>
        <taxon>Neopterygii</taxon>
        <taxon>Teleostei</taxon>
        <taxon>Neoteleostei</taxon>
        <taxon>Acanthomorphata</taxon>
        <taxon>Eupercaria</taxon>
        <taxon>Sciaenidae</taxon>
        <taxon>Collichthys</taxon>
    </lineage>
</organism>
<accession>A0A4U5V3H1</accession>